<keyword evidence="2" id="KW-0812">Transmembrane</keyword>
<dbReference type="HOGENOM" id="CLU_1547679_0_0_1"/>
<dbReference type="AlphaFoldDB" id="A0A067P318"/>
<organism evidence="3 4">
    <name type="scientific">Pleurotus ostreatus (strain PC15)</name>
    <name type="common">Oyster mushroom</name>
    <dbReference type="NCBI Taxonomy" id="1137138"/>
    <lineage>
        <taxon>Eukaryota</taxon>
        <taxon>Fungi</taxon>
        <taxon>Dikarya</taxon>
        <taxon>Basidiomycota</taxon>
        <taxon>Agaricomycotina</taxon>
        <taxon>Agaricomycetes</taxon>
        <taxon>Agaricomycetidae</taxon>
        <taxon>Agaricales</taxon>
        <taxon>Pleurotineae</taxon>
        <taxon>Pleurotaceae</taxon>
        <taxon>Pleurotus</taxon>
    </lineage>
</organism>
<keyword evidence="2" id="KW-0472">Membrane</keyword>
<proteinExistence type="predicted"/>
<name>A0A067P318_PLEO1</name>
<reference evidence="4" key="1">
    <citation type="journal article" date="2014" name="Proc. Natl. Acad. Sci. U.S.A.">
        <title>Extensive sampling of basidiomycete genomes demonstrates inadequacy of the white-rot/brown-rot paradigm for wood decay fungi.</title>
        <authorList>
            <person name="Riley R."/>
            <person name="Salamov A.A."/>
            <person name="Brown D.W."/>
            <person name="Nagy L.G."/>
            <person name="Floudas D."/>
            <person name="Held B.W."/>
            <person name="Levasseur A."/>
            <person name="Lombard V."/>
            <person name="Morin E."/>
            <person name="Otillar R."/>
            <person name="Lindquist E.A."/>
            <person name="Sun H."/>
            <person name="LaButti K.M."/>
            <person name="Schmutz J."/>
            <person name="Jabbour D."/>
            <person name="Luo H."/>
            <person name="Baker S.E."/>
            <person name="Pisabarro A.G."/>
            <person name="Walton J.D."/>
            <person name="Blanchette R.A."/>
            <person name="Henrissat B."/>
            <person name="Martin F."/>
            <person name="Cullen D."/>
            <person name="Hibbett D.S."/>
            <person name="Grigoriev I.V."/>
        </authorList>
    </citation>
    <scope>NUCLEOTIDE SEQUENCE [LARGE SCALE GENOMIC DNA]</scope>
    <source>
        <strain evidence="4">PC15</strain>
    </source>
</reference>
<dbReference type="EMBL" id="KL198006">
    <property type="protein sequence ID" value="KDQ30787.1"/>
    <property type="molecule type" value="Genomic_DNA"/>
</dbReference>
<evidence type="ECO:0000256" key="1">
    <source>
        <dbReference type="SAM" id="MobiDB-lite"/>
    </source>
</evidence>
<dbReference type="Proteomes" id="UP000027073">
    <property type="component" value="Unassembled WGS sequence"/>
</dbReference>
<feature type="compositionally biased region" description="Pro residues" evidence="1">
    <location>
        <begin position="156"/>
        <end position="169"/>
    </location>
</feature>
<gene>
    <name evidence="3" type="ORF">PLEOSDRAFT_1101766</name>
</gene>
<feature type="transmembrane region" description="Helical" evidence="2">
    <location>
        <begin position="52"/>
        <end position="70"/>
    </location>
</feature>
<evidence type="ECO:0000256" key="2">
    <source>
        <dbReference type="SAM" id="Phobius"/>
    </source>
</evidence>
<accession>A0A067P318</accession>
<feature type="region of interest" description="Disordered" evidence="1">
    <location>
        <begin position="135"/>
        <end position="169"/>
    </location>
</feature>
<protein>
    <submittedName>
        <fullName evidence="3">Uncharacterized protein</fullName>
    </submittedName>
</protein>
<sequence length="169" mass="18049">MADFVQNLDPSKLVLGGTALSFLLSPFAAPPYNLPIFLFGIYAQENTEGVQSLQTFTALLGISHFFDVLWMMNNEQQGFVKFMTVVLLLLKIPVFFAFGLTLRQRGAQFSGLGIRGGDLSGATVWSGAMPGGLGNGYQSLDEESVDARPAPKVGANPPPAPPPTGPFQV</sequence>
<evidence type="ECO:0000313" key="3">
    <source>
        <dbReference type="EMBL" id="KDQ30787.1"/>
    </source>
</evidence>
<dbReference type="OrthoDB" id="2500246at2759"/>
<dbReference type="InParanoid" id="A0A067P318"/>
<dbReference type="VEuPathDB" id="FungiDB:PLEOSDRAFT_1101766"/>
<feature type="transmembrane region" description="Helical" evidence="2">
    <location>
        <begin position="82"/>
        <end position="102"/>
    </location>
</feature>
<keyword evidence="2" id="KW-1133">Transmembrane helix</keyword>
<evidence type="ECO:0000313" key="4">
    <source>
        <dbReference type="Proteomes" id="UP000027073"/>
    </source>
</evidence>